<evidence type="ECO:0000313" key="2">
    <source>
        <dbReference type="Proteomes" id="UP001497535"/>
    </source>
</evidence>
<gene>
    <name evidence="1" type="ORF">MENTE1834_LOCUS42082</name>
</gene>
<dbReference type="Proteomes" id="UP001497535">
    <property type="component" value="Unassembled WGS sequence"/>
</dbReference>
<dbReference type="EMBL" id="CAVMJV010000108">
    <property type="protein sequence ID" value="CAK5100531.1"/>
    <property type="molecule type" value="Genomic_DNA"/>
</dbReference>
<proteinExistence type="predicted"/>
<sequence length="66" mass="7870">MDKAIIEVIYNQHLENKKKLRKEYKNVIVEGDGPVGLYAAFELFMGIFNNFYWSWESELPSLYSEY</sequence>
<keyword evidence="2" id="KW-1185">Reference proteome</keyword>
<comment type="caution">
    <text evidence="1">The sequence shown here is derived from an EMBL/GenBank/DDBJ whole genome shotgun (WGS) entry which is preliminary data.</text>
</comment>
<organism evidence="1 2">
    <name type="scientific">Meloidogyne enterolobii</name>
    <name type="common">Root-knot nematode worm</name>
    <name type="synonym">Meloidogyne mayaguensis</name>
    <dbReference type="NCBI Taxonomy" id="390850"/>
    <lineage>
        <taxon>Eukaryota</taxon>
        <taxon>Metazoa</taxon>
        <taxon>Ecdysozoa</taxon>
        <taxon>Nematoda</taxon>
        <taxon>Chromadorea</taxon>
        <taxon>Rhabditida</taxon>
        <taxon>Tylenchina</taxon>
        <taxon>Tylenchomorpha</taxon>
        <taxon>Tylenchoidea</taxon>
        <taxon>Meloidogynidae</taxon>
        <taxon>Meloidogyninae</taxon>
        <taxon>Meloidogyne</taxon>
    </lineage>
</organism>
<evidence type="ECO:0000313" key="1">
    <source>
        <dbReference type="EMBL" id="CAK5100531.1"/>
    </source>
</evidence>
<protein>
    <submittedName>
        <fullName evidence="1">Uncharacterized protein</fullName>
    </submittedName>
</protein>
<reference evidence="1" key="1">
    <citation type="submission" date="2023-11" db="EMBL/GenBank/DDBJ databases">
        <authorList>
            <person name="Poullet M."/>
        </authorList>
    </citation>
    <scope>NUCLEOTIDE SEQUENCE</scope>
    <source>
        <strain evidence="1">E1834</strain>
    </source>
</reference>
<accession>A0ACB1AS74</accession>
<name>A0ACB1AS74_MELEN</name>